<name>A0A1G2KZU6_9BACT</name>
<sequence>MKFRYRLAQYFSNAIERRAERVIVERFPVLYRDIADYRTHSPSTGCTYADYLAHYTWIRRHKPREILECGTGVSTVVLARALMENEKEHGTPWRLVSMEENPSYYEAALACLPAHLKSDSRLEMVLSEAVEDTYEFFRGVRYKDVPKGAYDLVFVDGPDFMINPGRTPLTFDFDFLKIVQDSERPVSAFIDTRMSTCFIYSLLFPGKVRYDFLRRIGIVAPVTRRDLADAKTIVSRAMEARAFRRPPLKKLITGVY</sequence>
<accession>A0A1G2KZU6</accession>
<dbReference type="SUPFAM" id="SSF53335">
    <property type="entry name" value="S-adenosyl-L-methionine-dependent methyltransferases"/>
    <property type="match status" value="1"/>
</dbReference>
<evidence type="ECO:0000313" key="2">
    <source>
        <dbReference type="Proteomes" id="UP000177177"/>
    </source>
</evidence>
<dbReference type="Proteomes" id="UP000177177">
    <property type="component" value="Unassembled WGS sequence"/>
</dbReference>
<evidence type="ECO:0008006" key="3">
    <source>
        <dbReference type="Google" id="ProtNLM"/>
    </source>
</evidence>
<evidence type="ECO:0000313" key="1">
    <source>
        <dbReference type="EMBL" id="OHA04011.1"/>
    </source>
</evidence>
<gene>
    <name evidence="1" type="ORF">A3C92_03655</name>
</gene>
<reference evidence="1 2" key="1">
    <citation type="journal article" date="2016" name="Nat. Commun.">
        <title>Thousands of microbial genomes shed light on interconnected biogeochemical processes in an aquifer system.</title>
        <authorList>
            <person name="Anantharaman K."/>
            <person name="Brown C.T."/>
            <person name="Hug L.A."/>
            <person name="Sharon I."/>
            <person name="Castelle C.J."/>
            <person name="Probst A.J."/>
            <person name="Thomas B.C."/>
            <person name="Singh A."/>
            <person name="Wilkins M.J."/>
            <person name="Karaoz U."/>
            <person name="Brodie E.L."/>
            <person name="Williams K.H."/>
            <person name="Hubbard S.S."/>
            <person name="Banfield J.F."/>
        </authorList>
    </citation>
    <scope>NUCLEOTIDE SEQUENCE [LARGE SCALE GENOMIC DNA]</scope>
</reference>
<dbReference type="InterPro" id="IPR029063">
    <property type="entry name" value="SAM-dependent_MTases_sf"/>
</dbReference>
<dbReference type="EMBL" id="MHQN01000006">
    <property type="protein sequence ID" value="OHA04011.1"/>
    <property type="molecule type" value="Genomic_DNA"/>
</dbReference>
<organism evidence="1 2">
    <name type="scientific">Candidatus Sungbacteria bacterium RIFCSPHIGHO2_02_FULL_53_17</name>
    <dbReference type="NCBI Taxonomy" id="1802275"/>
    <lineage>
        <taxon>Bacteria</taxon>
        <taxon>Candidatus Sungiibacteriota</taxon>
    </lineage>
</organism>
<dbReference type="AlphaFoldDB" id="A0A1G2KZU6"/>
<protein>
    <recommendedName>
        <fullName evidence="3">Methyltransferase domain-containing protein</fullName>
    </recommendedName>
</protein>
<dbReference type="Pfam" id="PF13578">
    <property type="entry name" value="Methyltransf_24"/>
    <property type="match status" value="1"/>
</dbReference>
<proteinExistence type="predicted"/>
<dbReference type="Gene3D" id="3.40.50.150">
    <property type="entry name" value="Vaccinia Virus protein VP39"/>
    <property type="match status" value="1"/>
</dbReference>
<comment type="caution">
    <text evidence="1">The sequence shown here is derived from an EMBL/GenBank/DDBJ whole genome shotgun (WGS) entry which is preliminary data.</text>
</comment>